<evidence type="ECO:0008006" key="2">
    <source>
        <dbReference type="Google" id="ProtNLM"/>
    </source>
</evidence>
<proteinExistence type="predicted"/>
<dbReference type="AlphaFoldDB" id="A0A0F9BQV1"/>
<accession>A0A0F9BQV1</accession>
<sequence>MREGFKTILEFLESNMDVEDEEEHLCNQYESESNDSKVRRLFYNLARAARGHKDAIKKIIISIESDDHTVGHYCSICGWAVDFGKSPSVGNEERCSLCCQKFALLETDGDYVLKTLPQ</sequence>
<name>A0A0F9BQV1_9ZZZZ</name>
<evidence type="ECO:0000313" key="1">
    <source>
        <dbReference type="EMBL" id="KKL16222.1"/>
    </source>
</evidence>
<protein>
    <recommendedName>
        <fullName evidence="2">Rubrerythrin diiron-binding domain-containing protein</fullName>
    </recommendedName>
</protein>
<dbReference type="EMBL" id="LAZR01039751">
    <property type="protein sequence ID" value="KKL16222.1"/>
    <property type="molecule type" value="Genomic_DNA"/>
</dbReference>
<gene>
    <name evidence="1" type="ORF">LCGC14_2497740</name>
</gene>
<reference evidence="1" key="1">
    <citation type="journal article" date="2015" name="Nature">
        <title>Complex archaea that bridge the gap between prokaryotes and eukaryotes.</title>
        <authorList>
            <person name="Spang A."/>
            <person name="Saw J.H."/>
            <person name="Jorgensen S.L."/>
            <person name="Zaremba-Niedzwiedzka K."/>
            <person name="Martijn J."/>
            <person name="Lind A.E."/>
            <person name="van Eijk R."/>
            <person name="Schleper C."/>
            <person name="Guy L."/>
            <person name="Ettema T.J."/>
        </authorList>
    </citation>
    <scope>NUCLEOTIDE SEQUENCE</scope>
</reference>
<comment type="caution">
    <text evidence="1">The sequence shown here is derived from an EMBL/GenBank/DDBJ whole genome shotgun (WGS) entry which is preliminary data.</text>
</comment>
<organism evidence="1">
    <name type="scientific">marine sediment metagenome</name>
    <dbReference type="NCBI Taxonomy" id="412755"/>
    <lineage>
        <taxon>unclassified sequences</taxon>
        <taxon>metagenomes</taxon>
        <taxon>ecological metagenomes</taxon>
    </lineage>
</organism>